<dbReference type="InterPro" id="IPR020904">
    <property type="entry name" value="Sc_DH/Rdtase_CS"/>
</dbReference>
<dbReference type="InterPro" id="IPR036291">
    <property type="entry name" value="NAD(P)-bd_dom_sf"/>
</dbReference>
<protein>
    <submittedName>
        <fullName evidence="2">SDR family oxidoreductase</fullName>
    </submittedName>
</protein>
<dbReference type="PRINTS" id="PR00081">
    <property type="entry name" value="GDHRDH"/>
</dbReference>
<dbReference type="RefSeq" id="WP_207986931.1">
    <property type="nucleotide sequence ID" value="NZ_CP071794.1"/>
</dbReference>
<dbReference type="PANTHER" id="PTHR42760">
    <property type="entry name" value="SHORT-CHAIN DEHYDROGENASES/REDUCTASES FAMILY MEMBER"/>
    <property type="match status" value="1"/>
</dbReference>
<evidence type="ECO:0000313" key="3">
    <source>
        <dbReference type="Proteomes" id="UP000663923"/>
    </source>
</evidence>
<proteinExistence type="inferred from homology"/>
<evidence type="ECO:0000256" key="1">
    <source>
        <dbReference type="ARBA" id="ARBA00006484"/>
    </source>
</evidence>
<name>A0ABX7T1S7_9SPHN</name>
<comment type="similarity">
    <text evidence="1">Belongs to the short-chain dehydrogenases/reductases (SDR) family.</text>
</comment>
<accession>A0ABX7T1S7</accession>
<gene>
    <name evidence="2" type="ORF">J4G78_12845</name>
</gene>
<evidence type="ECO:0000313" key="2">
    <source>
        <dbReference type="EMBL" id="QTD55106.1"/>
    </source>
</evidence>
<dbReference type="PANTHER" id="PTHR42760:SF132">
    <property type="entry name" value="SHORT-CHAIN DEHYDROGENASE_REDUCTASE FAMILY PROTEIN"/>
    <property type="match status" value="1"/>
</dbReference>
<dbReference type="EMBL" id="CP071794">
    <property type="protein sequence ID" value="QTD55106.1"/>
    <property type="molecule type" value="Genomic_DNA"/>
</dbReference>
<dbReference type="InterPro" id="IPR002347">
    <property type="entry name" value="SDR_fam"/>
</dbReference>
<reference evidence="2 3" key="1">
    <citation type="submission" date="2021-03" db="EMBL/GenBank/DDBJ databases">
        <title>Complete genome of Parasphingorhabdus_sp.JHSY0214.</title>
        <authorList>
            <person name="Yoo J.H."/>
            <person name="Bae J.W."/>
        </authorList>
    </citation>
    <scope>NUCLEOTIDE SEQUENCE [LARGE SCALE GENOMIC DNA]</scope>
    <source>
        <strain evidence="2 3">JHSY0214</strain>
    </source>
</reference>
<dbReference type="PRINTS" id="PR00080">
    <property type="entry name" value="SDRFAMILY"/>
</dbReference>
<dbReference type="Proteomes" id="UP000663923">
    <property type="component" value="Chromosome"/>
</dbReference>
<keyword evidence="3" id="KW-1185">Reference proteome</keyword>
<dbReference type="PROSITE" id="PS00061">
    <property type="entry name" value="ADH_SHORT"/>
    <property type="match status" value="1"/>
</dbReference>
<dbReference type="Pfam" id="PF13561">
    <property type="entry name" value="adh_short_C2"/>
    <property type="match status" value="1"/>
</dbReference>
<sequence>MVDASQNHQALDYEGKIVSVIGGSSGIGNATAQAFRACGAQVHVTGTRAGPDDYSKDEGSDLEGLHYAQVDAADDGAIAAYRQTFDTLDVLICSQGMVLYKRQEFEPDNFAKVIQVNLNSLMTFAGQFHDLLKEAKGSLIIISSTAAFHATVGNPAYNASKTGAMGLTRTLGKAWAPDGIRVNGIAPGLIATKMTAVTTENPKRREATIRNIPVGRIGDPEDMAGLSLFLASPLASYVVGQTLIADGGLLL</sequence>
<dbReference type="Gene3D" id="3.40.50.720">
    <property type="entry name" value="NAD(P)-binding Rossmann-like Domain"/>
    <property type="match status" value="1"/>
</dbReference>
<organism evidence="2 3">
    <name type="scientific">Parasphingorhabdus cellanae</name>
    <dbReference type="NCBI Taxonomy" id="2806553"/>
    <lineage>
        <taxon>Bacteria</taxon>
        <taxon>Pseudomonadati</taxon>
        <taxon>Pseudomonadota</taxon>
        <taxon>Alphaproteobacteria</taxon>
        <taxon>Sphingomonadales</taxon>
        <taxon>Sphingomonadaceae</taxon>
        <taxon>Parasphingorhabdus</taxon>
    </lineage>
</organism>
<dbReference type="SUPFAM" id="SSF51735">
    <property type="entry name" value="NAD(P)-binding Rossmann-fold domains"/>
    <property type="match status" value="1"/>
</dbReference>